<feature type="modified residue" description="N6-(pyridoxal phosphate)lysine" evidence="5">
    <location>
        <position position="15"/>
    </location>
</feature>
<evidence type="ECO:0000256" key="1">
    <source>
        <dbReference type="ARBA" id="ARBA00001933"/>
    </source>
</evidence>
<keyword evidence="8" id="KW-1185">Reference proteome</keyword>
<reference evidence="7 8" key="1">
    <citation type="submission" date="2019-09" db="EMBL/GenBank/DDBJ databases">
        <title>Chitinophaga ginsengihumi sp. nov., isolated from soil of ginseng rhizosphere.</title>
        <authorList>
            <person name="Lee J."/>
        </authorList>
    </citation>
    <scope>NUCLEOTIDE SEQUENCE [LARGE SCALE GENOMIC DNA]</scope>
    <source>
        <strain evidence="7 8">BN140078</strain>
    </source>
</reference>
<dbReference type="PANTHER" id="PTHR43780:SF2">
    <property type="entry name" value="1-AMINOCYCLOPROPANE-1-CARBOXYLATE DEAMINASE-RELATED"/>
    <property type="match status" value="1"/>
</dbReference>
<evidence type="ECO:0000256" key="3">
    <source>
        <dbReference type="ARBA" id="ARBA00022898"/>
    </source>
</evidence>
<dbReference type="Pfam" id="PF00291">
    <property type="entry name" value="PALP"/>
    <property type="match status" value="1"/>
</dbReference>
<evidence type="ECO:0000256" key="5">
    <source>
        <dbReference type="PIRSR" id="PIRSR006278-2"/>
    </source>
</evidence>
<evidence type="ECO:0000256" key="4">
    <source>
        <dbReference type="PIRSR" id="PIRSR006278-1"/>
    </source>
</evidence>
<dbReference type="InterPro" id="IPR036052">
    <property type="entry name" value="TrpB-like_PALP_sf"/>
</dbReference>
<comment type="cofactor">
    <cofactor evidence="1">
        <name>pyridoxal 5'-phosphate</name>
        <dbReference type="ChEBI" id="CHEBI:597326"/>
    </cofactor>
</comment>
<dbReference type="Gene3D" id="3.40.50.1100">
    <property type="match status" value="2"/>
</dbReference>
<proteinExistence type="inferred from homology"/>
<accession>A0A5B2VTE2</accession>
<evidence type="ECO:0000313" key="8">
    <source>
        <dbReference type="Proteomes" id="UP000324611"/>
    </source>
</evidence>
<evidence type="ECO:0000256" key="2">
    <source>
        <dbReference type="ARBA" id="ARBA00008639"/>
    </source>
</evidence>
<evidence type="ECO:0000313" key="7">
    <source>
        <dbReference type="EMBL" id="KAA2242034.1"/>
    </source>
</evidence>
<dbReference type="InterPro" id="IPR001926">
    <property type="entry name" value="TrpB-like_PALP"/>
</dbReference>
<comment type="similarity">
    <text evidence="2">Belongs to the ACC deaminase/D-cysteine desulfhydrase family.</text>
</comment>
<feature type="active site" description="Nucleophile" evidence="4">
    <location>
        <position position="42"/>
    </location>
</feature>
<dbReference type="InterPro" id="IPR027278">
    <property type="entry name" value="ACCD_DCysDesulf"/>
</dbReference>
<keyword evidence="3 5" id="KW-0663">Pyridoxal phosphate</keyword>
<comment type="caution">
    <text evidence="7">The sequence shown here is derived from an EMBL/GenBank/DDBJ whole genome shotgun (WGS) entry which is preliminary data.</text>
</comment>
<dbReference type="GO" id="GO:0019148">
    <property type="term" value="F:D-cysteine desulfhydrase activity"/>
    <property type="evidence" value="ECO:0007669"/>
    <property type="project" value="TreeGrafter"/>
</dbReference>
<dbReference type="Proteomes" id="UP000324611">
    <property type="component" value="Unassembled WGS sequence"/>
</dbReference>
<feature type="domain" description="Tryptophan synthase beta chain-like PALP" evidence="6">
    <location>
        <begin position="3"/>
        <end position="256"/>
    </location>
</feature>
<dbReference type="PANTHER" id="PTHR43780">
    <property type="entry name" value="1-AMINOCYCLOPROPANE-1-CARBOXYLATE DEAMINASE-RELATED"/>
    <property type="match status" value="1"/>
</dbReference>
<protein>
    <submittedName>
        <fullName evidence="7">Pyridoxal-phosphate dependent enzyme</fullName>
    </submittedName>
</protein>
<evidence type="ECO:0000259" key="6">
    <source>
        <dbReference type="Pfam" id="PF00291"/>
    </source>
</evidence>
<reference evidence="7 8" key="2">
    <citation type="submission" date="2019-09" db="EMBL/GenBank/DDBJ databases">
        <authorList>
            <person name="Jin C."/>
        </authorList>
    </citation>
    <scope>NUCLEOTIDE SEQUENCE [LARGE SCALE GENOMIC DNA]</scope>
    <source>
        <strain evidence="7 8">BN140078</strain>
    </source>
</reference>
<sequence>MLRLDLLHPEVSGNKWFKLQYNLEAARSAGKTRIVTFGGAFSNHIAATAAACHMAGLQSTGIIRGEAAPQLSHTLLQAQQYGMELQFISREAYRQKDTYPWGQQFPEGYLIPEGGHNAAGVRGCEEILSQAPTHPYTHIMCPVGTGTTLAGLINSALPHQQVIGIVVLKGAAYLQQEIPQLLRPHISVNWQLYHDFHIGGYAKATPALITFMNDFYNQTRVPLDMIYTAKMVWAFRELAVQQHFPAGSRILLLHTGGLQGNLSLPPGVLCF</sequence>
<name>A0A5B2VTE2_9BACT</name>
<organism evidence="7 8">
    <name type="scientific">Chitinophaga agrisoli</name>
    <dbReference type="NCBI Taxonomy" id="2607653"/>
    <lineage>
        <taxon>Bacteria</taxon>
        <taxon>Pseudomonadati</taxon>
        <taxon>Bacteroidota</taxon>
        <taxon>Chitinophagia</taxon>
        <taxon>Chitinophagales</taxon>
        <taxon>Chitinophagaceae</taxon>
        <taxon>Chitinophaga</taxon>
    </lineage>
</organism>
<dbReference type="SUPFAM" id="SSF53686">
    <property type="entry name" value="Tryptophan synthase beta subunit-like PLP-dependent enzymes"/>
    <property type="match status" value="1"/>
</dbReference>
<dbReference type="PIRSF" id="PIRSF006278">
    <property type="entry name" value="ACCD_DCysDesulf"/>
    <property type="match status" value="1"/>
</dbReference>
<dbReference type="AlphaFoldDB" id="A0A5B2VTE2"/>
<dbReference type="EMBL" id="VUOC01000003">
    <property type="protein sequence ID" value="KAA2242034.1"/>
    <property type="molecule type" value="Genomic_DNA"/>
</dbReference>
<gene>
    <name evidence="7" type="ORF">F0L74_18530</name>
</gene>